<feature type="compositionally biased region" description="Basic residues" evidence="2">
    <location>
        <begin position="356"/>
        <end position="366"/>
    </location>
</feature>
<feature type="region of interest" description="Disordered" evidence="2">
    <location>
        <begin position="349"/>
        <end position="368"/>
    </location>
</feature>
<dbReference type="GO" id="GO:0000175">
    <property type="term" value="F:3'-5'-RNA exonuclease activity"/>
    <property type="evidence" value="ECO:0007669"/>
    <property type="project" value="InterPro"/>
</dbReference>
<dbReference type="PANTHER" id="PTHR11046">
    <property type="entry name" value="OLIGORIBONUCLEASE, MITOCHONDRIAL"/>
    <property type="match status" value="1"/>
</dbReference>
<sequence>MNDRVVVNHATIVKVNETWDKTLNELNCHLHPLDTGASCCRAALKSCETTKGELYGKECMAANIVVQMNKLRYKDGKGDPKGFKTFLDDHKLPRGILPRYRGNRLHILFHICGKLFEHHKLFLDFLINEPVSCGGLVASVRKDFCDKTAVIEMQVLGLIGKLLTGPWMKASQSIISHIDGIVIVKNVISALRETAVNPMHVLNRTTDFFGGVLFENDETIKSLRAEPLDTTAFLRMVSACLLATVSVLERQYQRYFELDITEQLRKETVSARSHNIDAEEVMGMFSAGKERAKNATTDFLVARMRGKKNKVVHWLDGMYPENKEKAVTWAIGHARNKRKLARKKISDVRQEMSKRAANKRQKKNEKQRKAIEKKLKNTDIRELKSVFPDISEDIHLALIDVLRGTVVGRSICHTWYDETTCDQTLYSGKIEKLKKRKGDVYCYTIAYWCGEEETYGDATDYDVPKLALAADLIFEDLILC</sequence>
<accession>A0AAN8JIF7</accession>
<keyword evidence="1" id="KW-0540">Nuclease</keyword>
<organism evidence="3 4">
    <name type="scientific">Patella caerulea</name>
    <name type="common">Rayed Mediterranean limpet</name>
    <dbReference type="NCBI Taxonomy" id="87958"/>
    <lineage>
        <taxon>Eukaryota</taxon>
        <taxon>Metazoa</taxon>
        <taxon>Spiralia</taxon>
        <taxon>Lophotrochozoa</taxon>
        <taxon>Mollusca</taxon>
        <taxon>Gastropoda</taxon>
        <taxon>Patellogastropoda</taxon>
        <taxon>Patelloidea</taxon>
        <taxon>Patellidae</taxon>
        <taxon>Patella</taxon>
    </lineage>
</organism>
<proteinExistence type="predicted"/>
<keyword evidence="1" id="KW-0378">Hydrolase</keyword>
<dbReference type="Proteomes" id="UP001347796">
    <property type="component" value="Unassembled WGS sequence"/>
</dbReference>
<gene>
    <name evidence="3" type="ORF">SNE40_013537</name>
</gene>
<dbReference type="EMBL" id="JAZGQO010000010">
    <property type="protein sequence ID" value="KAK6174994.1"/>
    <property type="molecule type" value="Genomic_DNA"/>
</dbReference>
<dbReference type="AlphaFoldDB" id="A0AAN8JIF7"/>
<dbReference type="InterPro" id="IPR022894">
    <property type="entry name" value="Oligoribonuclease"/>
</dbReference>
<evidence type="ECO:0000256" key="1">
    <source>
        <dbReference type="ARBA" id="ARBA00022722"/>
    </source>
</evidence>
<keyword evidence="4" id="KW-1185">Reference proteome</keyword>
<reference evidence="3 4" key="1">
    <citation type="submission" date="2024-01" db="EMBL/GenBank/DDBJ databases">
        <title>The genome of the rayed Mediterranean limpet Patella caerulea (Linnaeus, 1758).</title>
        <authorList>
            <person name="Anh-Thu Weber A."/>
            <person name="Halstead-Nussloch G."/>
        </authorList>
    </citation>
    <scope>NUCLEOTIDE SEQUENCE [LARGE SCALE GENOMIC DNA]</scope>
    <source>
        <strain evidence="3">AATW-2023a</strain>
        <tissue evidence="3">Whole specimen</tissue>
    </source>
</reference>
<evidence type="ECO:0000313" key="4">
    <source>
        <dbReference type="Proteomes" id="UP001347796"/>
    </source>
</evidence>
<evidence type="ECO:0000313" key="3">
    <source>
        <dbReference type="EMBL" id="KAK6174994.1"/>
    </source>
</evidence>
<protein>
    <submittedName>
        <fullName evidence="3">Uncharacterized protein</fullName>
    </submittedName>
</protein>
<evidence type="ECO:0000256" key="2">
    <source>
        <dbReference type="SAM" id="MobiDB-lite"/>
    </source>
</evidence>
<dbReference type="PANTHER" id="PTHR11046:SF25">
    <property type="match status" value="1"/>
</dbReference>
<comment type="caution">
    <text evidence="3">The sequence shown here is derived from an EMBL/GenBank/DDBJ whole genome shotgun (WGS) entry which is preliminary data.</text>
</comment>
<name>A0AAN8JIF7_PATCE</name>